<protein>
    <submittedName>
        <fullName evidence="1">Uncharacterized protein</fullName>
    </submittedName>
</protein>
<evidence type="ECO:0000313" key="2">
    <source>
        <dbReference type="Proteomes" id="UP000886814"/>
    </source>
</evidence>
<accession>A0A9D1TGH3</accession>
<reference evidence="1" key="2">
    <citation type="submission" date="2021-04" db="EMBL/GenBank/DDBJ databases">
        <authorList>
            <person name="Gilroy R."/>
        </authorList>
    </citation>
    <scope>NUCLEOTIDE SEQUENCE</scope>
    <source>
        <strain evidence="1">CHK195-9823</strain>
    </source>
</reference>
<proteinExistence type="predicted"/>
<reference evidence="1" key="1">
    <citation type="journal article" date="2021" name="PeerJ">
        <title>Extensive microbial diversity within the chicken gut microbiome revealed by metagenomics and culture.</title>
        <authorList>
            <person name="Gilroy R."/>
            <person name="Ravi A."/>
            <person name="Getino M."/>
            <person name="Pursley I."/>
            <person name="Horton D.L."/>
            <person name="Alikhan N.F."/>
            <person name="Baker D."/>
            <person name="Gharbi K."/>
            <person name="Hall N."/>
            <person name="Watson M."/>
            <person name="Adriaenssens E.M."/>
            <person name="Foster-Nyarko E."/>
            <person name="Jarju S."/>
            <person name="Secka A."/>
            <person name="Antonio M."/>
            <person name="Oren A."/>
            <person name="Chaudhuri R.R."/>
            <person name="La Ragione R."/>
            <person name="Hildebrand F."/>
            <person name="Pallen M.J."/>
        </authorList>
    </citation>
    <scope>NUCLEOTIDE SEQUENCE</scope>
    <source>
        <strain evidence="1">CHK195-9823</strain>
    </source>
</reference>
<sequence length="79" mass="9365">MAEYEVIREMFNLCPGNQMRDIFIEEVELPEDADLEAFVRNKFKAEEELKIERTDKEDGSVVFDVMTASIHQRYTISRF</sequence>
<evidence type="ECO:0000313" key="1">
    <source>
        <dbReference type="EMBL" id="HIV39031.1"/>
    </source>
</evidence>
<dbReference type="Proteomes" id="UP000886814">
    <property type="component" value="Unassembled WGS sequence"/>
</dbReference>
<name>A0A9D1TGH3_9FIRM</name>
<gene>
    <name evidence="1" type="ORF">H9747_08555</name>
</gene>
<dbReference type="EMBL" id="DXIQ01000053">
    <property type="protein sequence ID" value="HIV39031.1"/>
    <property type="molecule type" value="Genomic_DNA"/>
</dbReference>
<organism evidence="1 2">
    <name type="scientific">Candidatus Blautia stercorigallinarum</name>
    <dbReference type="NCBI Taxonomy" id="2838501"/>
    <lineage>
        <taxon>Bacteria</taxon>
        <taxon>Bacillati</taxon>
        <taxon>Bacillota</taxon>
        <taxon>Clostridia</taxon>
        <taxon>Lachnospirales</taxon>
        <taxon>Lachnospiraceae</taxon>
        <taxon>Blautia</taxon>
    </lineage>
</organism>
<comment type="caution">
    <text evidence="1">The sequence shown here is derived from an EMBL/GenBank/DDBJ whole genome shotgun (WGS) entry which is preliminary data.</text>
</comment>
<dbReference type="AlphaFoldDB" id="A0A9D1TGH3"/>